<keyword evidence="4" id="KW-1185">Reference proteome</keyword>
<organism evidence="2 3">
    <name type="scientific">Azospirillum brasilense</name>
    <dbReference type="NCBI Taxonomy" id="192"/>
    <lineage>
        <taxon>Bacteria</taxon>
        <taxon>Pseudomonadati</taxon>
        <taxon>Pseudomonadota</taxon>
        <taxon>Alphaproteobacteria</taxon>
        <taxon>Rhodospirillales</taxon>
        <taxon>Azospirillaceae</taxon>
        <taxon>Azospirillum</taxon>
    </lineage>
</organism>
<gene>
    <name evidence="2" type="ORF">D3868_25820</name>
    <name evidence="1" type="ORF">SIM66_02810</name>
</gene>
<dbReference type="AlphaFoldDB" id="A0A4D8QNM4"/>
<dbReference type="Proteomes" id="UP001277471">
    <property type="component" value="Unassembled WGS sequence"/>
</dbReference>
<geneLocation type="plasmid" evidence="2 3">
    <name>p3</name>
</geneLocation>
<reference evidence="1 4" key="2">
    <citation type="submission" date="2023-11" db="EMBL/GenBank/DDBJ databases">
        <title>MicrobeMod: A computational toolkit for identifying prokaryotic methylation and restriction-modification with nanopore sequencing.</title>
        <authorList>
            <person name="Crits-Christoph A."/>
            <person name="Kang S.C."/>
            <person name="Lee H."/>
            <person name="Ostrov N."/>
        </authorList>
    </citation>
    <scope>NUCLEOTIDE SEQUENCE [LARGE SCALE GENOMIC DNA]</scope>
    <source>
        <strain evidence="1 4">ATCC 29145</strain>
    </source>
</reference>
<dbReference type="EMBL" id="JAWXYC010000001">
    <property type="protein sequence ID" value="MDX5950144.1"/>
    <property type="molecule type" value="Genomic_DNA"/>
</dbReference>
<evidence type="ECO:0000313" key="4">
    <source>
        <dbReference type="Proteomes" id="UP001277471"/>
    </source>
</evidence>
<reference evidence="2 3" key="1">
    <citation type="submission" date="2018-09" db="EMBL/GenBank/DDBJ databases">
        <title>Whole genome based analysis of evolution and adaptive divergence in Indian and Brazilian strains of Azospirillum brasilense.</title>
        <authorList>
            <person name="Singh C."/>
            <person name="Tripathi A.K."/>
        </authorList>
    </citation>
    <scope>NUCLEOTIDE SEQUENCE [LARGE SCALE GENOMIC DNA]</scope>
    <source>
        <strain evidence="2 3">MTCC4038</strain>
        <plasmid evidence="2 3">p3</plasmid>
    </source>
</reference>
<dbReference type="Proteomes" id="UP000298774">
    <property type="component" value="Plasmid p3"/>
</dbReference>
<dbReference type="EMBL" id="CP032342">
    <property type="protein sequence ID" value="QCO12478.1"/>
    <property type="molecule type" value="Genomic_DNA"/>
</dbReference>
<evidence type="ECO:0000313" key="2">
    <source>
        <dbReference type="EMBL" id="QCO12478.1"/>
    </source>
</evidence>
<dbReference type="RefSeq" id="WP_035682035.1">
    <property type="nucleotide sequence ID" value="NZ_CP032342.1"/>
</dbReference>
<evidence type="ECO:0000313" key="3">
    <source>
        <dbReference type="Proteomes" id="UP000298774"/>
    </source>
</evidence>
<name>A0A4D8QNM4_AZOBR</name>
<protein>
    <submittedName>
        <fullName evidence="2">Uncharacterized protein</fullName>
    </submittedName>
</protein>
<keyword evidence="2" id="KW-0614">Plasmid</keyword>
<sequence length="64" mass="7372">MLDRLRRTWRLACGDTAEPSTVVIHSRTCRSLSWLSCCRRLNVIVERTKAHLIAFVEIAFVSIL</sequence>
<accession>A0A4D8QNM4</accession>
<proteinExistence type="predicted"/>
<dbReference type="GeneID" id="56447449"/>
<evidence type="ECO:0000313" key="1">
    <source>
        <dbReference type="EMBL" id="MDX5950144.1"/>
    </source>
</evidence>